<gene>
    <name evidence="3" type="ORF">E2986_13888</name>
</gene>
<organism evidence="3 4">
    <name type="scientific">Frieseomelitta varia</name>
    <dbReference type="NCBI Taxonomy" id="561572"/>
    <lineage>
        <taxon>Eukaryota</taxon>
        <taxon>Metazoa</taxon>
        <taxon>Ecdysozoa</taxon>
        <taxon>Arthropoda</taxon>
        <taxon>Hexapoda</taxon>
        <taxon>Insecta</taxon>
        <taxon>Pterygota</taxon>
        <taxon>Neoptera</taxon>
        <taxon>Endopterygota</taxon>
        <taxon>Hymenoptera</taxon>
        <taxon>Apocrita</taxon>
        <taxon>Aculeata</taxon>
        <taxon>Apoidea</taxon>
        <taxon>Anthophila</taxon>
        <taxon>Apidae</taxon>
        <taxon>Frieseomelitta</taxon>
    </lineage>
</organism>
<dbReference type="GO" id="GO:0005524">
    <property type="term" value="F:ATP binding"/>
    <property type="evidence" value="ECO:0007669"/>
    <property type="project" value="UniProtKB-KW"/>
</dbReference>
<dbReference type="AlphaFoldDB" id="A0A833VWL9"/>
<proteinExistence type="predicted"/>
<keyword evidence="1" id="KW-0547">Nucleotide-binding</keyword>
<evidence type="ECO:0000256" key="1">
    <source>
        <dbReference type="ARBA" id="ARBA00022741"/>
    </source>
</evidence>
<reference evidence="3" key="1">
    <citation type="submission" date="2019-11" db="EMBL/GenBank/DDBJ databases">
        <title>The nuclear and mitochondrial genomes of Frieseomelitta varia - a highly eusocial stingless bee (Meliponini) with a permanently sterile worker caste.</title>
        <authorList>
            <person name="Freitas F.C.P."/>
            <person name="Lourenco A.P."/>
            <person name="Nunes F.M.F."/>
            <person name="Paschoal A.R."/>
            <person name="Abreu F.C.P."/>
            <person name="Barbin F.O."/>
            <person name="Bataglia L."/>
            <person name="Cardoso-Junior C.A.M."/>
            <person name="Cervoni M.S."/>
            <person name="Silva S.R."/>
            <person name="Dalarmi F."/>
            <person name="Del Lama M.A."/>
            <person name="Depintor T.S."/>
            <person name="Ferreira K.M."/>
            <person name="Goria P.S."/>
            <person name="Jaskot M.C."/>
            <person name="Lago D.C."/>
            <person name="Luna-Lucena D."/>
            <person name="Moda L.M."/>
            <person name="Nascimento L."/>
            <person name="Pedrino M."/>
            <person name="Rabico F.O."/>
            <person name="Sanches F.C."/>
            <person name="Santos D.E."/>
            <person name="Santos C.G."/>
            <person name="Vieira J."/>
            <person name="Lopes T.F."/>
            <person name="Barchuk A.R."/>
            <person name="Hartfelder K."/>
            <person name="Simoes Z.L.P."/>
            <person name="Bitondi M.M.G."/>
            <person name="Pinheiro D.G."/>
        </authorList>
    </citation>
    <scope>NUCLEOTIDE SEQUENCE</scope>
    <source>
        <strain evidence="3">USP_RPSP 00005682</strain>
        <tissue evidence="3">Whole individual</tissue>
    </source>
</reference>
<keyword evidence="4" id="KW-1185">Reference proteome</keyword>
<dbReference type="PANTHER" id="PTHR16305:SF28">
    <property type="entry name" value="GUANYLATE CYCLASE DOMAIN-CONTAINING PROTEIN"/>
    <property type="match status" value="1"/>
</dbReference>
<dbReference type="GO" id="GO:0005737">
    <property type="term" value="C:cytoplasm"/>
    <property type="evidence" value="ECO:0007669"/>
    <property type="project" value="TreeGrafter"/>
</dbReference>
<accession>A0A833VWL9</accession>
<evidence type="ECO:0000256" key="2">
    <source>
        <dbReference type="ARBA" id="ARBA00022840"/>
    </source>
</evidence>
<dbReference type="GO" id="GO:0004016">
    <property type="term" value="F:adenylate cyclase activity"/>
    <property type="evidence" value="ECO:0007669"/>
    <property type="project" value="TreeGrafter"/>
</dbReference>
<name>A0A833VWL9_9HYME</name>
<evidence type="ECO:0000313" key="4">
    <source>
        <dbReference type="Proteomes" id="UP000655588"/>
    </source>
</evidence>
<keyword evidence="2" id="KW-0067">ATP-binding</keyword>
<dbReference type="EMBL" id="WNWW01000593">
    <property type="protein sequence ID" value="KAF3423044.1"/>
    <property type="molecule type" value="Genomic_DNA"/>
</dbReference>
<dbReference type="Proteomes" id="UP000655588">
    <property type="component" value="Unassembled WGS sequence"/>
</dbReference>
<dbReference type="PANTHER" id="PTHR16305">
    <property type="entry name" value="TESTICULAR SOLUBLE ADENYLYL CYCLASE"/>
    <property type="match status" value="1"/>
</dbReference>
<protein>
    <submittedName>
        <fullName evidence="3">Uncharacterized protein</fullName>
    </submittedName>
</protein>
<sequence length="591" mass="68368">MILKLFDSLTPLDQLLLKYASVIGETINRHMLESLMFGTSKREIALVVTKLFEIRVFGCAVGDFTKNTGPIILIRNVQNHISEMDLFCKCIGLHIPDELADLPRYASCGFMRFKMSMFRNTTYQLLTENQKIELHNQALKYLQQYTRRCVYCGQGQFAKLLGKVPKKEERRKKLTDINKTFDMAHKDVDATKNEVPKELKRRLTDIEEILNVEYNDVDVTEERKKSKLKVSCLNLFRSIEKKPTLTFSNVDFSNCLCDLILMTVYIQILDHCRGIGKMELTLTALLEFVEICLLACNIPQARKLLSESETVLKKLFESDEDEMVLLPYLTAKIQTLQGQCFLESGSIFEAEETFEMALNSLGYKFPKLEMMIDLNSTVQLVNLKLKLICFNDTELKTNIEGDDVDYTKQLSECLARMFDLFRVINWNWNYLNVEHSHYFVQFKGMKKHARLAAIWGLNAALDSKKDLHVLCTAYTNMIITAHMYQERYLIPYLEQRGINICNEKKEALESQELNVIAEFYAGIFFSRWLKGQISKAIQIGFICYRMANTIGSTFLKLLILPRLAHLLMISCRHSEVVTQLRELGNKLSNFN</sequence>
<comment type="caution">
    <text evidence="3">The sequence shown here is derived from an EMBL/GenBank/DDBJ whole genome shotgun (WGS) entry which is preliminary data.</text>
</comment>
<evidence type="ECO:0000313" key="3">
    <source>
        <dbReference type="EMBL" id="KAF3423044.1"/>
    </source>
</evidence>